<feature type="region of interest" description="Disordered" evidence="1">
    <location>
        <begin position="860"/>
        <end position="896"/>
    </location>
</feature>
<accession>A0A5C5G091</accession>
<dbReference type="Pfam" id="PF02383">
    <property type="entry name" value="Syja_N"/>
    <property type="match status" value="1"/>
</dbReference>
<proteinExistence type="predicted"/>
<dbReference type="InterPro" id="IPR022158">
    <property type="entry name" value="Inositol_phosphatase"/>
</dbReference>
<feature type="domain" description="SAC" evidence="2">
    <location>
        <begin position="313"/>
        <end position="662"/>
    </location>
</feature>
<gene>
    <name evidence="4" type="ORF">DMC30DRAFT_348900</name>
</gene>
<feature type="domain" description="HSac2" evidence="3">
    <location>
        <begin position="733"/>
        <end position="890"/>
    </location>
</feature>
<evidence type="ECO:0000256" key="1">
    <source>
        <dbReference type="SAM" id="MobiDB-lite"/>
    </source>
</evidence>
<organism evidence="4 5">
    <name type="scientific">Rhodotorula diobovata</name>
    <dbReference type="NCBI Taxonomy" id="5288"/>
    <lineage>
        <taxon>Eukaryota</taxon>
        <taxon>Fungi</taxon>
        <taxon>Dikarya</taxon>
        <taxon>Basidiomycota</taxon>
        <taxon>Pucciniomycotina</taxon>
        <taxon>Microbotryomycetes</taxon>
        <taxon>Sporidiobolales</taxon>
        <taxon>Sporidiobolaceae</taxon>
        <taxon>Rhodotorula</taxon>
    </lineage>
</organism>
<dbReference type="GO" id="GO:0046856">
    <property type="term" value="P:phosphatidylinositol dephosphorylation"/>
    <property type="evidence" value="ECO:0007669"/>
    <property type="project" value="TreeGrafter"/>
</dbReference>
<sequence>MSSPPTSPGRHRSLPPDLSVPPFPPTLHHALSVHLTAEGLVLRPTNPNKQQQSPVHVVRIPWGTSEPATVEWGDPESEDVLVEGVAGILNGFADKYLLVITKSDKVANLPDAQQTAVRTVRSLLAVPLSSLEAAQAVVAKHVAKQAGRHKRTASVASTLSALTRRSTGAAARGEGSDAASSAESSDDSDTEGTADEADAAPDEVPQQVAALKPKRPFWQRAFSRSKASPSAPPAVEEFAQADEVSTSTPSPQHGEETLDPNEASPPDKANASDLPDIAATATATPSSATNAPDVPVDEEVRESQRELDQKLVAKCIRTFTGLYFSHTGDITRSLQARHDAGDETLKHLPLWRLVDKRYWFNRHLIAPFVQAGLHSYIFVLMQGFCEQRTVPLPLQPDRALSAVDPSSPTSIDLDLVIISRRSIERPGLRYQRRGINDEGGVANFVETEFIVSCVREGARHTCSFIQIRGSMPLYWSQSPFALKPPLVLERTKEESRAAMRKHLDGLRDRYGHLVLVNLAESTGAEGAVVNAYGAGVKSLDYDEKEVRYINWDFHKATKGFHYENLSQLTELIAPDLEDFAAFWSTPSQVFSKQQGVPRLSCSDSCDRTNLSQSAVARWVLRRHLVHLGITSGEEQGMHDDLDLAFNVLWADNGDAISRQYAGTSALKGDYTRTGKRDWRGAVNDASNSMARLLQGTVTDFFKQAALEHILGVNPRAFEEFSARFETSDPSELLRLSKIRQEAVDTSCREVLSAGESKVAAWTLLSPSPGDNMVRPPSKKSGGRFEEKVLVLSNRAVHVISYDYTLQKVSSTVRIPLASIKGVQTGAYILSSLDAAARDPTENHGFLLRFVDEDATEQMRTYSLRTTPSRKSSTSSPSTPTSADASPAGLRPLQLSTGKAPAPEMRFIAFKALRRDAIRVAGADGGSQIVDRSTTADEGKTGRDIVRNIVGRIREECERVGVEGGWEEEEKDIISVAESRAQTSIVDKLTHSLARAVWA</sequence>
<dbReference type="PROSITE" id="PS51791">
    <property type="entry name" value="HSAC2"/>
    <property type="match status" value="1"/>
</dbReference>
<dbReference type="Proteomes" id="UP000311382">
    <property type="component" value="Unassembled WGS sequence"/>
</dbReference>
<comment type="caution">
    <text evidence="4">The sequence shown here is derived from an EMBL/GenBank/DDBJ whole genome shotgun (WGS) entry which is preliminary data.</text>
</comment>
<evidence type="ECO:0000313" key="4">
    <source>
        <dbReference type="EMBL" id="TNY22513.1"/>
    </source>
</evidence>
<name>A0A5C5G091_9BASI</name>
<keyword evidence="5" id="KW-1185">Reference proteome</keyword>
<feature type="region of interest" description="Disordered" evidence="1">
    <location>
        <begin position="144"/>
        <end position="204"/>
    </location>
</feature>
<reference evidence="4 5" key="1">
    <citation type="submission" date="2019-03" db="EMBL/GenBank/DDBJ databases">
        <title>Rhodosporidium diobovatum UCD-FST 08-225 genome sequencing, assembly, and annotation.</title>
        <authorList>
            <person name="Fakankun I.U."/>
            <person name="Fristensky B."/>
            <person name="Levin D.B."/>
        </authorList>
    </citation>
    <scope>NUCLEOTIDE SEQUENCE [LARGE SCALE GENOMIC DNA]</scope>
    <source>
        <strain evidence="4 5">UCD-FST 08-225</strain>
    </source>
</reference>
<dbReference type="Pfam" id="PF12456">
    <property type="entry name" value="hSac2"/>
    <property type="match status" value="1"/>
</dbReference>
<dbReference type="STRING" id="5288.A0A5C5G091"/>
<dbReference type="AlphaFoldDB" id="A0A5C5G091"/>
<dbReference type="OrthoDB" id="405996at2759"/>
<protein>
    <submittedName>
        <fullName evidence="4">SacI homology domain-containing protein</fullName>
    </submittedName>
</protein>
<dbReference type="PROSITE" id="PS50275">
    <property type="entry name" value="SAC"/>
    <property type="match status" value="1"/>
</dbReference>
<feature type="region of interest" description="Disordered" evidence="1">
    <location>
        <begin position="221"/>
        <end position="302"/>
    </location>
</feature>
<dbReference type="PANTHER" id="PTHR45662">
    <property type="entry name" value="PHOSPHATIDYLINOSITIDE PHOSPHATASE SAC1"/>
    <property type="match status" value="1"/>
</dbReference>
<feature type="compositionally biased region" description="Acidic residues" evidence="1">
    <location>
        <begin position="184"/>
        <end position="201"/>
    </location>
</feature>
<evidence type="ECO:0000259" key="3">
    <source>
        <dbReference type="PROSITE" id="PS51791"/>
    </source>
</evidence>
<dbReference type="PANTHER" id="PTHR45662:SF7">
    <property type="entry name" value="SACI DOMAIN PROTEIN (AFU_ORTHOLOGUE AFUA_1G15890)"/>
    <property type="match status" value="1"/>
</dbReference>
<evidence type="ECO:0000313" key="5">
    <source>
        <dbReference type="Proteomes" id="UP000311382"/>
    </source>
</evidence>
<dbReference type="InterPro" id="IPR034753">
    <property type="entry name" value="hSac2"/>
</dbReference>
<feature type="compositionally biased region" description="Low complexity" evidence="1">
    <location>
        <begin position="278"/>
        <end position="292"/>
    </location>
</feature>
<dbReference type="InterPro" id="IPR002013">
    <property type="entry name" value="SAC_dom"/>
</dbReference>
<feature type="region of interest" description="Disordered" evidence="1">
    <location>
        <begin position="1"/>
        <end position="25"/>
    </location>
</feature>
<dbReference type="GO" id="GO:0005783">
    <property type="term" value="C:endoplasmic reticulum"/>
    <property type="evidence" value="ECO:0007669"/>
    <property type="project" value="TreeGrafter"/>
</dbReference>
<dbReference type="EMBL" id="SOZI01000024">
    <property type="protein sequence ID" value="TNY22513.1"/>
    <property type="molecule type" value="Genomic_DNA"/>
</dbReference>
<evidence type="ECO:0000259" key="2">
    <source>
        <dbReference type="PROSITE" id="PS50275"/>
    </source>
</evidence>
<feature type="compositionally biased region" description="Low complexity" evidence="1">
    <location>
        <begin position="168"/>
        <end position="183"/>
    </location>
</feature>
<dbReference type="GO" id="GO:0043812">
    <property type="term" value="F:phosphatidylinositol-4-phosphate phosphatase activity"/>
    <property type="evidence" value="ECO:0007669"/>
    <property type="project" value="TreeGrafter"/>
</dbReference>
<feature type="compositionally biased region" description="Low complexity" evidence="1">
    <location>
        <begin position="865"/>
        <end position="887"/>
    </location>
</feature>
<feature type="compositionally biased region" description="Polar residues" evidence="1">
    <location>
        <begin position="154"/>
        <end position="166"/>
    </location>
</feature>